<sequence length="69" mass="7957">MDFTQLQAPECSSLKQDSQLVEHKRKFVVQYRRITLKETNSINNKFSSSSKILSLNKTTQNNNLIEGII</sequence>
<proteinExistence type="predicted"/>
<evidence type="ECO:0000313" key="1">
    <source>
        <dbReference type="EMBL" id="RNA37811.1"/>
    </source>
</evidence>
<dbReference type="AlphaFoldDB" id="A0A3M7SPN8"/>
<name>A0A3M7SPN8_BRAPC</name>
<dbReference type="Proteomes" id="UP000276133">
    <property type="component" value="Unassembled WGS sequence"/>
</dbReference>
<accession>A0A3M7SPN8</accession>
<dbReference type="EMBL" id="REGN01000972">
    <property type="protein sequence ID" value="RNA37811.1"/>
    <property type="molecule type" value="Genomic_DNA"/>
</dbReference>
<gene>
    <name evidence="1" type="ORF">BpHYR1_025266</name>
</gene>
<comment type="caution">
    <text evidence="1">The sequence shown here is derived from an EMBL/GenBank/DDBJ whole genome shotgun (WGS) entry which is preliminary data.</text>
</comment>
<protein>
    <submittedName>
        <fullName evidence="1">Uncharacterized protein</fullName>
    </submittedName>
</protein>
<keyword evidence="2" id="KW-1185">Reference proteome</keyword>
<organism evidence="1 2">
    <name type="scientific">Brachionus plicatilis</name>
    <name type="common">Marine rotifer</name>
    <name type="synonym">Brachionus muelleri</name>
    <dbReference type="NCBI Taxonomy" id="10195"/>
    <lineage>
        <taxon>Eukaryota</taxon>
        <taxon>Metazoa</taxon>
        <taxon>Spiralia</taxon>
        <taxon>Gnathifera</taxon>
        <taxon>Rotifera</taxon>
        <taxon>Eurotatoria</taxon>
        <taxon>Monogononta</taxon>
        <taxon>Pseudotrocha</taxon>
        <taxon>Ploima</taxon>
        <taxon>Brachionidae</taxon>
        <taxon>Brachionus</taxon>
    </lineage>
</organism>
<evidence type="ECO:0000313" key="2">
    <source>
        <dbReference type="Proteomes" id="UP000276133"/>
    </source>
</evidence>
<reference evidence="1 2" key="1">
    <citation type="journal article" date="2018" name="Sci. Rep.">
        <title>Genomic signatures of local adaptation to the degree of environmental predictability in rotifers.</title>
        <authorList>
            <person name="Franch-Gras L."/>
            <person name="Hahn C."/>
            <person name="Garcia-Roger E.M."/>
            <person name="Carmona M.J."/>
            <person name="Serra M."/>
            <person name="Gomez A."/>
        </authorList>
    </citation>
    <scope>NUCLEOTIDE SEQUENCE [LARGE SCALE GENOMIC DNA]</scope>
    <source>
        <strain evidence="1">HYR1</strain>
    </source>
</reference>